<dbReference type="EMBL" id="CP017555">
    <property type="protein sequence ID" value="AOW02812.1"/>
    <property type="molecule type" value="Genomic_DNA"/>
</dbReference>
<gene>
    <name evidence="3" type="ORF">YALI1_C18771g</name>
</gene>
<evidence type="ECO:0000313" key="4">
    <source>
        <dbReference type="Proteomes" id="UP000182444"/>
    </source>
</evidence>
<keyword evidence="1" id="KW-0560">Oxidoreductase</keyword>
<reference evidence="3 4" key="1">
    <citation type="journal article" date="2016" name="PLoS ONE">
        <title>Sequence Assembly of Yarrowia lipolytica Strain W29/CLIB89 Shows Transposable Element Diversity.</title>
        <authorList>
            <person name="Magnan C."/>
            <person name="Yu J."/>
            <person name="Chang I."/>
            <person name="Jahn E."/>
            <person name="Kanomata Y."/>
            <person name="Wu J."/>
            <person name="Zeller M."/>
            <person name="Oakes M."/>
            <person name="Baldi P."/>
            <person name="Sandmeyer S."/>
        </authorList>
    </citation>
    <scope>NUCLEOTIDE SEQUENCE [LARGE SCALE GENOMIC DNA]</scope>
    <source>
        <strain evidence="4">CLIB89(W29)</strain>
    </source>
</reference>
<dbReference type="InterPro" id="IPR036812">
    <property type="entry name" value="NAD(P)_OxRdtase_dom_sf"/>
</dbReference>
<dbReference type="AlphaFoldDB" id="A0A1D8NB06"/>
<dbReference type="PRINTS" id="PR00069">
    <property type="entry name" value="ALDKETRDTASE"/>
</dbReference>
<dbReference type="Pfam" id="PF00248">
    <property type="entry name" value="Aldo_ket_red"/>
    <property type="match status" value="1"/>
</dbReference>
<evidence type="ECO:0000259" key="2">
    <source>
        <dbReference type="Pfam" id="PF00248"/>
    </source>
</evidence>
<dbReference type="InterPro" id="IPR023210">
    <property type="entry name" value="NADP_OxRdtase_dom"/>
</dbReference>
<name>A0A1D8NB06_YARLL</name>
<dbReference type="GeneID" id="2909202"/>
<dbReference type="VEuPathDB" id="FungiDB:YALI0_C13508g"/>
<dbReference type="FunFam" id="3.20.20.100:FF:000031">
    <property type="entry name" value="D-arabinose dehydrogenase heavy chain"/>
    <property type="match status" value="1"/>
</dbReference>
<organism evidence="3 4">
    <name type="scientific">Yarrowia lipolytica</name>
    <name type="common">Candida lipolytica</name>
    <dbReference type="NCBI Taxonomy" id="4952"/>
    <lineage>
        <taxon>Eukaryota</taxon>
        <taxon>Fungi</taxon>
        <taxon>Dikarya</taxon>
        <taxon>Ascomycota</taxon>
        <taxon>Saccharomycotina</taxon>
        <taxon>Dipodascomycetes</taxon>
        <taxon>Dipodascales</taxon>
        <taxon>Dipodascales incertae sedis</taxon>
        <taxon>Yarrowia</taxon>
    </lineage>
</organism>
<evidence type="ECO:0000313" key="3">
    <source>
        <dbReference type="EMBL" id="AOW02812.1"/>
    </source>
</evidence>
<evidence type="ECO:0000256" key="1">
    <source>
        <dbReference type="ARBA" id="ARBA00023002"/>
    </source>
</evidence>
<proteinExistence type="predicted"/>
<dbReference type="Proteomes" id="UP000182444">
    <property type="component" value="Chromosome 1C"/>
</dbReference>
<feature type="domain" description="NADP-dependent oxidoreductase" evidence="2">
    <location>
        <begin position="94"/>
        <end position="359"/>
    </location>
</feature>
<dbReference type="PANTHER" id="PTHR11732">
    <property type="entry name" value="ALDO/KETO REDUCTASE"/>
    <property type="match status" value="1"/>
</dbReference>
<dbReference type="eggNOG" id="KOG1577">
    <property type="taxonomic scope" value="Eukaryota"/>
</dbReference>
<dbReference type="KEGG" id="yli:2909202"/>
<dbReference type="RefSeq" id="XP_501796.2">
    <property type="nucleotide sequence ID" value="XM_501796.3"/>
</dbReference>
<dbReference type="VEuPathDB" id="FungiDB:YALI1_C18771g"/>
<protein>
    <recommendedName>
        <fullName evidence="2">NADP-dependent oxidoreductase domain-containing protein</fullName>
    </recommendedName>
</protein>
<dbReference type="Gene3D" id="3.20.20.100">
    <property type="entry name" value="NADP-dependent oxidoreductase domain"/>
    <property type="match status" value="1"/>
</dbReference>
<dbReference type="SUPFAM" id="SSF51430">
    <property type="entry name" value="NAD(P)-linked oxidoreductase"/>
    <property type="match status" value="1"/>
</dbReference>
<dbReference type="InterPro" id="IPR020471">
    <property type="entry name" value="AKR"/>
</dbReference>
<dbReference type="GO" id="GO:0016616">
    <property type="term" value="F:oxidoreductase activity, acting on the CH-OH group of donors, NAD or NADP as acceptor"/>
    <property type="evidence" value="ECO:0007669"/>
    <property type="project" value="UniProtKB-ARBA"/>
</dbReference>
<sequence>MPQSSFQISGQQVADYPVLRLPKIATHTPKRHLTSVKLYLSSNIHIYIYIYRHPTPLTALTIYTALVPTHTMPIITETFKLNDGRSIPALGLGTASDANVEEVTYAAIKDGYKHIDTAYIYKSEEAIGKGIKRAIADGLIKREELFVTTKVWPTFHGRVKESLDYSLKDLGLDYVDLLLVHWPAALHPDPNDRHAYVPKNADGSAHYTDNNDWISIYEELEKEQAAGRTKSIGVSNVSEKYLKELLKRVKTVPAVNQFENHPYLPQKKEIEFNKKHGILVTAYSPLGSSNGKIKLHENPVVAEIAKKHNATTGSVLINWHISQGRSVIPKTRSVERVKANAQKVDLDSDDLAKLDKIWEQTGTQRAIGLDWLDKAGDNLGFEDK</sequence>
<accession>A0A1D8NB06</accession>